<dbReference type="NCBIfam" id="TIGR02227">
    <property type="entry name" value="sigpep_I_bact"/>
    <property type="match status" value="1"/>
</dbReference>
<organism evidence="10 11">
    <name type="scientific">Candidatus Yonathbacteria bacterium RIFCSPLOWO2_01_FULL_47_33b</name>
    <dbReference type="NCBI Taxonomy" id="1802727"/>
    <lineage>
        <taxon>Bacteria</taxon>
        <taxon>Candidatus Yonathiibacteriota</taxon>
    </lineage>
</organism>
<dbReference type="GO" id="GO:0009003">
    <property type="term" value="F:signal peptidase activity"/>
    <property type="evidence" value="ECO:0007669"/>
    <property type="project" value="UniProtKB-EC"/>
</dbReference>
<dbReference type="Pfam" id="PF10502">
    <property type="entry name" value="Peptidase_S26"/>
    <property type="match status" value="1"/>
</dbReference>
<dbReference type="InterPro" id="IPR019533">
    <property type="entry name" value="Peptidase_S26"/>
</dbReference>
<dbReference type="PROSITE" id="PS00761">
    <property type="entry name" value="SPASE_I_3"/>
    <property type="match status" value="1"/>
</dbReference>
<keyword evidence="4 7" id="KW-0645">Protease</keyword>
<dbReference type="STRING" id="1802727.A2937_00645"/>
<dbReference type="InterPro" id="IPR019756">
    <property type="entry name" value="Pept_S26A_signal_pept_1_Ser-AS"/>
</dbReference>
<proteinExistence type="inferred from homology"/>
<dbReference type="EMBL" id="MHUW01000018">
    <property type="protein sequence ID" value="OHA83361.1"/>
    <property type="molecule type" value="Genomic_DNA"/>
</dbReference>
<dbReference type="InterPro" id="IPR019758">
    <property type="entry name" value="Pept_S26A_signal_pept_1_CS"/>
</dbReference>
<reference evidence="10 11" key="1">
    <citation type="journal article" date="2016" name="Nat. Commun.">
        <title>Thousands of microbial genomes shed light on interconnected biogeochemical processes in an aquifer system.</title>
        <authorList>
            <person name="Anantharaman K."/>
            <person name="Brown C.T."/>
            <person name="Hug L.A."/>
            <person name="Sharon I."/>
            <person name="Castelle C.J."/>
            <person name="Probst A.J."/>
            <person name="Thomas B.C."/>
            <person name="Singh A."/>
            <person name="Wilkins M.J."/>
            <person name="Karaoz U."/>
            <person name="Brodie E.L."/>
            <person name="Williams K.H."/>
            <person name="Hubbard S.S."/>
            <person name="Banfield J.F."/>
        </authorList>
    </citation>
    <scope>NUCLEOTIDE SEQUENCE [LARGE SCALE GENOMIC DNA]</scope>
</reference>
<dbReference type="AlphaFoldDB" id="A0A1G2SG26"/>
<sequence length="171" mass="19194">MRFILIALAVVIPIRVYIAQPFIVSGASMDPTFANGQYLIVDEVSYRFTEPARGDVVIFKYPKDPKKYFIKRIIGLPGETLIINEEGKVFVKGAGEESLTTLSEPYVEFTKSDAVGITLKEDEYFMMGDNRAGSYDSRMWGAVNRDLLVGKALVRLFPVTTIDLLPGQFRQ</sequence>
<evidence type="ECO:0000259" key="9">
    <source>
        <dbReference type="Pfam" id="PF10502"/>
    </source>
</evidence>
<dbReference type="GO" id="GO:0004252">
    <property type="term" value="F:serine-type endopeptidase activity"/>
    <property type="evidence" value="ECO:0007669"/>
    <property type="project" value="InterPro"/>
</dbReference>
<comment type="subcellular location">
    <subcellularLocation>
        <location evidence="8">Membrane</location>
        <topology evidence="8">Single-pass type II membrane protein</topology>
    </subcellularLocation>
</comment>
<evidence type="ECO:0000256" key="4">
    <source>
        <dbReference type="ARBA" id="ARBA00022670"/>
    </source>
</evidence>
<keyword evidence="5 7" id="KW-0378">Hydrolase</keyword>
<dbReference type="GO" id="GO:0016020">
    <property type="term" value="C:membrane"/>
    <property type="evidence" value="ECO:0007669"/>
    <property type="project" value="UniProtKB-SubCell"/>
</dbReference>
<evidence type="ECO:0000313" key="10">
    <source>
        <dbReference type="EMBL" id="OHA83361.1"/>
    </source>
</evidence>
<dbReference type="PANTHER" id="PTHR43390:SF1">
    <property type="entry name" value="CHLOROPLAST PROCESSING PEPTIDASE"/>
    <property type="match status" value="1"/>
</dbReference>
<evidence type="ECO:0000256" key="7">
    <source>
        <dbReference type="RuleBase" id="RU003993"/>
    </source>
</evidence>
<name>A0A1G2SG26_9BACT</name>
<feature type="active site" evidence="6">
    <location>
        <position position="28"/>
    </location>
</feature>
<comment type="similarity">
    <text evidence="2 8">Belongs to the peptidase S26 family.</text>
</comment>
<dbReference type="EC" id="3.4.21.89" evidence="3 7"/>
<evidence type="ECO:0000256" key="1">
    <source>
        <dbReference type="ARBA" id="ARBA00000677"/>
    </source>
</evidence>
<evidence type="ECO:0000256" key="8">
    <source>
        <dbReference type="RuleBase" id="RU362042"/>
    </source>
</evidence>
<evidence type="ECO:0000256" key="3">
    <source>
        <dbReference type="ARBA" id="ARBA00013208"/>
    </source>
</evidence>
<dbReference type="PANTHER" id="PTHR43390">
    <property type="entry name" value="SIGNAL PEPTIDASE I"/>
    <property type="match status" value="1"/>
</dbReference>
<feature type="domain" description="Peptidase S26" evidence="9">
    <location>
        <begin position="2"/>
        <end position="156"/>
    </location>
</feature>
<dbReference type="SUPFAM" id="SSF51306">
    <property type="entry name" value="LexA/Signal peptidase"/>
    <property type="match status" value="1"/>
</dbReference>
<dbReference type="PROSITE" id="PS00760">
    <property type="entry name" value="SPASE_I_2"/>
    <property type="match status" value="1"/>
</dbReference>
<dbReference type="InterPro" id="IPR036286">
    <property type="entry name" value="LexA/Signal_pep-like_sf"/>
</dbReference>
<protein>
    <recommendedName>
        <fullName evidence="3 7">Signal peptidase I</fullName>
        <ecNumber evidence="3 7">3.4.21.89</ecNumber>
    </recommendedName>
</protein>
<evidence type="ECO:0000256" key="5">
    <source>
        <dbReference type="ARBA" id="ARBA00022801"/>
    </source>
</evidence>
<dbReference type="CDD" id="cd06530">
    <property type="entry name" value="S26_SPase_I"/>
    <property type="match status" value="1"/>
</dbReference>
<comment type="catalytic activity">
    <reaction evidence="1 7">
        <text>Cleavage of hydrophobic, N-terminal signal or leader sequences from secreted and periplasmic proteins.</text>
        <dbReference type="EC" id="3.4.21.89"/>
    </reaction>
</comment>
<dbReference type="InterPro" id="IPR000223">
    <property type="entry name" value="Pept_S26A_signal_pept_1"/>
</dbReference>
<feature type="active site" evidence="6">
    <location>
        <position position="71"/>
    </location>
</feature>
<evidence type="ECO:0000313" key="11">
    <source>
        <dbReference type="Proteomes" id="UP000177987"/>
    </source>
</evidence>
<accession>A0A1G2SG26</accession>
<evidence type="ECO:0000256" key="6">
    <source>
        <dbReference type="PIRSR" id="PIRSR600223-1"/>
    </source>
</evidence>
<dbReference type="PRINTS" id="PR00727">
    <property type="entry name" value="LEADERPTASE"/>
</dbReference>
<dbReference type="Proteomes" id="UP000177987">
    <property type="component" value="Unassembled WGS sequence"/>
</dbReference>
<dbReference type="GO" id="GO:0006465">
    <property type="term" value="P:signal peptide processing"/>
    <property type="evidence" value="ECO:0007669"/>
    <property type="project" value="InterPro"/>
</dbReference>
<dbReference type="InterPro" id="IPR019757">
    <property type="entry name" value="Pept_S26A_signal_pept_1_Lys-AS"/>
</dbReference>
<comment type="caution">
    <text evidence="10">The sequence shown here is derived from an EMBL/GenBank/DDBJ whole genome shotgun (WGS) entry which is preliminary data.</text>
</comment>
<dbReference type="PROSITE" id="PS00501">
    <property type="entry name" value="SPASE_I_1"/>
    <property type="match status" value="1"/>
</dbReference>
<dbReference type="Gene3D" id="2.10.109.10">
    <property type="entry name" value="Umud Fragment, subunit A"/>
    <property type="match status" value="1"/>
</dbReference>
<gene>
    <name evidence="10" type="ORF">A2937_00645</name>
</gene>
<evidence type="ECO:0000256" key="2">
    <source>
        <dbReference type="ARBA" id="ARBA00009370"/>
    </source>
</evidence>